<comment type="catalytic activity">
    <reaction evidence="5">
        <text>biotin + L-lysyl-[protein] + ATP = N(6)-biotinyl-L-lysyl-[protein] + AMP + diphosphate + H(+)</text>
        <dbReference type="Rhea" id="RHEA:11756"/>
        <dbReference type="Rhea" id="RHEA-COMP:9752"/>
        <dbReference type="Rhea" id="RHEA-COMP:10505"/>
        <dbReference type="ChEBI" id="CHEBI:15378"/>
        <dbReference type="ChEBI" id="CHEBI:29969"/>
        <dbReference type="ChEBI" id="CHEBI:30616"/>
        <dbReference type="ChEBI" id="CHEBI:33019"/>
        <dbReference type="ChEBI" id="CHEBI:57586"/>
        <dbReference type="ChEBI" id="CHEBI:83144"/>
        <dbReference type="ChEBI" id="CHEBI:456215"/>
        <dbReference type="EC" id="6.3.4.15"/>
    </reaction>
</comment>
<name>A0ABC9U401_CLOSY</name>
<evidence type="ECO:0000256" key="5">
    <source>
        <dbReference type="HAMAP-Rule" id="MF_00978"/>
    </source>
</evidence>
<dbReference type="SUPFAM" id="SSF46785">
    <property type="entry name" value="Winged helix' DNA-binding domain"/>
    <property type="match status" value="1"/>
</dbReference>
<dbReference type="InterPro" id="IPR036390">
    <property type="entry name" value="WH_DNA-bd_sf"/>
</dbReference>
<evidence type="ECO:0000313" key="8">
    <source>
        <dbReference type="Proteomes" id="UP000016491"/>
    </source>
</evidence>
<keyword evidence="2 5" id="KW-0547">Nucleotide-binding</keyword>
<comment type="function">
    <text evidence="5">Acts both as a biotin--[acetyl-CoA-carboxylase] ligase and a repressor.</text>
</comment>
<dbReference type="InterPro" id="IPR008988">
    <property type="entry name" value="Transcriptional_repressor_C"/>
</dbReference>
<dbReference type="InterPro" id="IPR003142">
    <property type="entry name" value="BPL_C"/>
</dbReference>
<dbReference type="Pfam" id="PF08279">
    <property type="entry name" value="HTH_11"/>
    <property type="match status" value="1"/>
</dbReference>
<dbReference type="PANTHER" id="PTHR12835">
    <property type="entry name" value="BIOTIN PROTEIN LIGASE"/>
    <property type="match status" value="1"/>
</dbReference>
<evidence type="ECO:0000256" key="1">
    <source>
        <dbReference type="ARBA" id="ARBA00022598"/>
    </source>
</evidence>
<dbReference type="CDD" id="cd16442">
    <property type="entry name" value="BPL"/>
    <property type="match status" value="1"/>
</dbReference>
<keyword evidence="5" id="KW-0805">Transcription regulation</keyword>
<dbReference type="EC" id="6.3.4.15" evidence="5"/>
<evidence type="ECO:0000256" key="4">
    <source>
        <dbReference type="ARBA" id="ARBA00023267"/>
    </source>
</evidence>
<dbReference type="AlphaFoldDB" id="A0ABC9U401"/>
<dbReference type="InterPro" id="IPR004143">
    <property type="entry name" value="BPL_LPL_catalytic"/>
</dbReference>
<keyword evidence="5" id="KW-0238">DNA-binding</keyword>
<gene>
    <name evidence="5" type="primary">birA</name>
    <name evidence="7" type="ORF">CLOSYM_00161</name>
</gene>
<dbReference type="NCBIfam" id="TIGR00121">
    <property type="entry name" value="birA_ligase"/>
    <property type="match status" value="1"/>
</dbReference>
<comment type="similarity">
    <text evidence="5">Belongs to the biotin--protein ligase family.</text>
</comment>
<dbReference type="InterPro" id="IPR036388">
    <property type="entry name" value="WH-like_DNA-bd_sf"/>
</dbReference>
<dbReference type="Proteomes" id="UP000016491">
    <property type="component" value="Unassembled WGS sequence"/>
</dbReference>
<sequence>MGVKQVKTEVLRMLKEAEGYISGQEICEKFNVSRTAVWKVIKQLETEGYLIEAVRNKGYRLKMAGDILSRAEIESSMNTKWAGKKVLYFDETGSTNTEAKQAAEAGAPHGTLAVADYQNMGKGRRGRMWTSPRGVGVWMSLMIRPEIHPSAASMLTLVAALAVSEGIGKTCGLETQIKWPNDIVADGKKICGILTEMSTELECINYVVTGMGINANMEELPEEIKDVATSILLQTGKRVKRSQLIGAVMESYEKYYNVFMESGNMSGLLDVYNSHLANMQRSVRVLQPGSEYVGTALGINDAGELLVKTEDGAVHQVISGEVSVRGIYGYV</sequence>
<feature type="DNA-binding region" description="H-T-H motif" evidence="5">
    <location>
        <begin position="23"/>
        <end position="42"/>
    </location>
</feature>
<keyword evidence="4 5" id="KW-0092">Biotin</keyword>
<feature type="binding site" evidence="5">
    <location>
        <position position="118"/>
    </location>
    <ligand>
        <name>biotin</name>
        <dbReference type="ChEBI" id="CHEBI:57586"/>
    </ligand>
</feature>
<reference evidence="7 8" key="1">
    <citation type="submission" date="2013-07" db="EMBL/GenBank/DDBJ databases">
        <authorList>
            <person name="Weinstock G."/>
            <person name="Sodergren E."/>
            <person name="Wylie T."/>
            <person name="Fulton L."/>
            <person name="Fulton R."/>
            <person name="Fronick C."/>
            <person name="O'Laughlin M."/>
            <person name="Godfrey J."/>
            <person name="Miner T."/>
            <person name="Herter B."/>
            <person name="Appelbaum E."/>
            <person name="Cordes M."/>
            <person name="Lek S."/>
            <person name="Wollam A."/>
            <person name="Pepin K.H."/>
            <person name="Palsikar V.B."/>
            <person name="Mitreva M."/>
            <person name="Wilson R.K."/>
        </authorList>
    </citation>
    <scope>NUCLEOTIDE SEQUENCE [LARGE SCALE GENOMIC DNA]</scope>
    <source>
        <strain evidence="7 8">ATCC 14940</strain>
    </source>
</reference>
<keyword evidence="5" id="KW-0804">Transcription</keyword>
<dbReference type="Gene3D" id="3.30.930.10">
    <property type="entry name" value="Bira Bifunctional Protein, Domain 2"/>
    <property type="match status" value="1"/>
</dbReference>
<accession>A0ABC9U401</accession>
<dbReference type="GO" id="GO:0006355">
    <property type="term" value="P:regulation of DNA-templated transcription"/>
    <property type="evidence" value="ECO:0007669"/>
    <property type="project" value="UniProtKB-UniRule"/>
</dbReference>
<protein>
    <recommendedName>
        <fullName evidence="5">Bifunctional ligase/repressor BirA</fullName>
    </recommendedName>
    <alternativeName>
        <fullName evidence="5">Biotin--[acetyl-CoA-carboxylase] ligase</fullName>
        <ecNumber evidence="5">6.3.4.15</ecNumber>
    </alternativeName>
    <alternativeName>
        <fullName evidence="5">Biotin--protein ligase</fullName>
    </alternativeName>
    <alternativeName>
        <fullName evidence="5">Biotin-[acetyl-CoA carboxylase] synthetase</fullName>
    </alternativeName>
</protein>
<organism evidence="7 8">
    <name type="scientific">[Clostridium] symbiosum ATCC 14940</name>
    <dbReference type="NCBI Taxonomy" id="411472"/>
    <lineage>
        <taxon>Bacteria</taxon>
        <taxon>Bacillati</taxon>
        <taxon>Bacillota</taxon>
        <taxon>Clostridia</taxon>
        <taxon>Lachnospirales</taxon>
        <taxon>Lachnospiraceae</taxon>
        <taxon>Otoolea</taxon>
    </lineage>
</organism>
<dbReference type="GO" id="GO:0016740">
    <property type="term" value="F:transferase activity"/>
    <property type="evidence" value="ECO:0007669"/>
    <property type="project" value="UniProtKB-ARBA"/>
</dbReference>
<keyword evidence="5" id="KW-0678">Repressor</keyword>
<dbReference type="EMBL" id="AWSU01000014">
    <property type="protein sequence ID" value="ERI80627.1"/>
    <property type="molecule type" value="Genomic_DNA"/>
</dbReference>
<feature type="domain" description="BPL/LPL catalytic" evidence="6">
    <location>
        <begin position="81"/>
        <end position="260"/>
    </location>
</feature>
<evidence type="ECO:0000256" key="3">
    <source>
        <dbReference type="ARBA" id="ARBA00022840"/>
    </source>
</evidence>
<dbReference type="GO" id="GO:0009249">
    <property type="term" value="P:protein lipoylation"/>
    <property type="evidence" value="ECO:0007669"/>
    <property type="project" value="UniProtKB-ARBA"/>
</dbReference>
<evidence type="ECO:0000313" key="7">
    <source>
        <dbReference type="EMBL" id="ERI80627.1"/>
    </source>
</evidence>
<dbReference type="SUPFAM" id="SSF50037">
    <property type="entry name" value="C-terminal domain of transcriptional repressors"/>
    <property type="match status" value="1"/>
</dbReference>
<dbReference type="InterPro" id="IPR013196">
    <property type="entry name" value="HTH_11"/>
</dbReference>
<dbReference type="Pfam" id="PF02237">
    <property type="entry name" value="BPL_C"/>
    <property type="match status" value="1"/>
</dbReference>
<comment type="caution">
    <text evidence="7">The sequence shown here is derived from an EMBL/GenBank/DDBJ whole genome shotgun (WGS) entry which is preliminary data.</text>
</comment>
<dbReference type="HAMAP" id="MF_00978">
    <property type="entry name" value="Bifunct_BirA"/>
    <property type="match status" value="1"/>
</dbReference>
<dbReference type="PANTHER" id="PTHR12835:SF5">
    <property type="entry name" value="BIOTIN--PROTEIN LIGASE"/>
    <property type="match status" value="1"/>
</dbReference>
<feature type="binding site" evidence="5">
    <location>
        <position position="189"/>
    </location>
    <ligand>
        <name>biotin</name>
        <dbReference type="ChEBI" id="CHEBI:57586"/>
    </ligand>
</feature>
<dbReference type="PROSITE" id="PS51733">
    <property type="entry name" value="BPL_LPL_CATALYTIC"/>
    <property type="match status" value="1"/>
</dbReference>
<comment type="caution">
    <text evidence="5">Lacks conserved residue(s) required for the propagation of feature annotation.</text>
</comment>
<dbReference type="GO" id="GO:0005524">
    <property type="term" value="F:ATP binding"/>
    <property type="evidence" value="ECO:0007669"/>
    <property type="project" value="UniProtKB-UniRule"/>
</dbReference>
<proteinExistence type="inferred from homology"/>
<dbReference type="InterPro" id="IPR030855">
    <property type="entry name" value="Bifunct_BirA"/>
</dbReference>
<feature type="binding site" evidence="5">
    <location>
        <begin position="94"/>
        <end position="96"/>
    </location>
    <ligand>
        <name>biotin</name>
        <dbReference type="ChEBI" id="CHEBI:57586"/>
    </ligand>
</feature>
<dbReference type="SUPFAM" id="SSF55681">
    <property type="entry name" value="Class II aaRS and biotin synthetases"/>
    <property type="match status" value="1"/>
</dbReference>
<evidence type="ECO:0000259" key="6">
    <source>
        <dbReference type="PROSITE" id="PS51733"/>
    </source>
</evidence>
<dbReference type="Gene3D" id="2.30.30.100">
    <property type="match status" value="1"/>
</dbReference>
<dbReference type="GO" id="GO:0003677">
    <property type="term" value="F:DNA binding"/>
    <property type="evidence" value="ECO:0007669"/>
    <property type="project" value="UniProtKB-UniRule"/>
</dbReference>
<dbReference type="InterPro" id="IPR004408">
    <property type="entry name" value="Biotin_CoA_COase_ligase"/>
</dbReference>
<dbReference type="Gene3D" id="1.10.10.10">
    <property type="entry name" value="Winged helix-like DNA-binding domain superfamily/Winged helix DNA-binding domain"/>
    <property type="match status" value="1"/>
</dbReference>
<evidence type="ECO:0000256" key="2">
    <source>
        <dbReference type="ARBA" id="ARBA00022741"/>
    </source>
</evidence>
<dbReference type="InterPro" id="IPR045864">
    <property type="entry name" value="aa-tRNA-synth_II/BPL/LPL"/>
</dbReference>
<keyword evidence="1 5" id="KW-0436">Ligase</keyword>
<dbReference type="GO" id="GO:0004077">
    <property type="term" value="F:biotin--[biotin carboxyl-carrier protein] ligase activity"/>
    <property type="evidence" value="ECO:0007669"/>
    <property type="project" value="UniProtKB-UniRule"/>
</dbReference>
<dbReference type="Pfam" id="PF03099">
    <property type="entry name" value="BPL_LplA_LipB"/>
    <property type="match status" value="1"/>
</dbReference>
<keyword evidence="3 5" id="KW-0067">ATP-binding</keyword>